<keyword evidence="1" id="KW-0732">Signal</keyword>
<organism evidence="2 3">
    <name type="scientific">Polyangium fumosum</name>
    <dbReference type="NCBI Taxonomy" id="889272"/>
    <lineage>
        <taxon>Bacteria</taxon>
        <taxon>Pseudomonadati</taxon>
        <taxon>Myxococcota</taxon>
        <taxon>Polyangia</taxon>
        <taxon>Polyangiales</taxon>
        <taxon>Polyangiaceae</taxon>
        <taxon>Polyangium</taxon>
    </lineage>
</organism>
<dbReference type="RefSeq" id="WP_136930287.1">
    <property type="nucleotide sequence ID" value="NZ_SSMQ01000017.1"/>
</dbReference>
<dbReference type="Gene3D" id="1.25.10.10">
    <property type="entry name" value="Leucine-rich Repeat Variant"/>
    <property type="match status" value="1"/>
</dbReference>
<gene>
    <name evidence="2" type="ORF">E8A74_18165</name>
</gene>
<feature type="signal peptide" evidence="1">
    <location>
        <begin position="1"/>
        <end position="21"/>
    </location>
</feature>
<dbReference type="InterPro" id="IPR016024">
    <property type="entry name" value="ARM-type_fold"/>
</dbReference>
<evidence type="ECO:0000313" key="3">
    <source>
        <dbReference type="Proteomes" id="UP000309215"/>
    </source>
</evidence>
<dbReference type="InterPro" id="IPR011989">
    <property type="entry name" value="ARM-like"/>
</dbReference>
<comment type="caution">
    <text evidence="2">The sequence shown here is derived from an EMBL/GenBank/DDBJ whole genome shotgun (WGS) entry which is preliminary data.</text>
</comment>
<sequence length="443" mass="45712">MIARRTNLPRALGSLLVLALAAGCGGGPALRAAEQGDLGGARRVLASGAAQEAVGEAEARRIARVVLEQEVKAAKGDAGVSKLRELPSCAEGLDDVLEARAADSDEVAAIAALIRFDARLWDRDDLAEAARAALASKGASSAWRAVEARGLVAYADGTQRRSLFTDGDQAVRLAALKAAFDAFDPNDTEALLEAARLDPHPPARLQAIDAVGNLGGERVVLALKDLFVKADEDERVAIVGAWSSARALDAGGRAQLVRVSQAERGLPQIAAAAVLVRQPGPGAEDAAGILARSIETGSTRERVFAIHAATLATPSVREALVKARSDADEDVAIAALGRGLEMAPAEGEGAKPKERAEITQKLLGIAKGKGIRALLAKAALARAGAREVLPLLTEDARSTSEQARKAAGTSLVALGELGRAALLAVDADPRVRTGVACAMLRAK</sequence>
<proteinExistence type="predicted"/>
<evidence type="ECO:0000313" key="2">
    <source>
        <dbReference type="EMBL" id="TKD07371.1"/>
    </source>
</evidence>
<reference evidence="2 3" key="1">
    <citation type="submission" date="2019-04" db="EMBL/GenBank/DDBJ databases">
        <authorList>
            <person name="Li Y."/>
            <person name="Wang J."/>
        </authorList>
    </citation>
    <scope>NUCLEOTIDE SEQUENCE [LARGE SCALE GENOMIC DNA]</scope>
    <source>
        <strain evidence="2 3">DSM 14668</strain>
    </source>
</reference>
<feature type="chain" id="PRO_5020746501" description="HEAT repeat domain-containing protein" evidence="1">
    <location>
        <begin position="22"/>
        <end position="443"/>
    </location>
</feature>
<name>A0A4U1JDP6_9BACT</name>
<dbReference type="SUPFAM" id="SSF48371">
    <property type="entry name" value="ARM repeat"/>
    <property type="match status" value="1"/>
</dbReference>
<dbReference type="EMBL" id="SSMQ01000017">
    <property type="protein sequence ID" value="TKD07371.1"/>
    <property type="molecule type" value="Genomic_DNA"/>
</dbReference>
<evidence type="ECO:0000256" key="1">
    <source>
        <dbReference type="SAM" id="SignalP"/>
    </source>
</evidence>
<protein>
    <recommendedName>
        <fullName evidence="4">HEAT repeat domain-containing protein</fullName>
    </recommendedName>
</protein>
<dbReference type="PROSITE" id="PS51257">
    <property type="entry name" value="PROKAR_LIPOPROTEIN"/>
    <property type="match status" value="1"/>
</dbReference>
<dbReference type="AlphaFoldDB" id="A0A4U1JDP6"/>
<evidence type="ECO:0008006" key="4">
    <source>
        <dbReference type="Google" id="ProtNLM"/>
    </source>
</evidence>
<dbReference type="OrthoDB" id="5496092at2"/>
<accession>A0A4U1JDP6</accession>
<dbReference type="Proteomes" id="UP000309215">
    <property type="component" value="Unassembled WGS sequence"/>
</dbReference>
<keyword evidence="3" id="KW-1185">Reference proteome</keyword>